<keyword evidence="4" id="KW-0238">DNA-binding</keyword>
<feature type="active site" description="O-(5'-phospho-DNA)-serine intermediate" evidence="6">
    <location>
        <position position="32"/>
    </location>
</feature>
<dbReference type="Pfam" id="PF00239">
    <property type="entry name" value="Resolvase"/>
    <property type="match status" value="1"/>
</dbReference>
<evidence type="ECO:0000256" key="3">
    <source>
        <dbReference type="ARBA" id="ARBA00023100"/>
    </source>
</evidence>
<dbReference type="GO" id="GO:0000150">
    <property type="term" value="F:DNA strand exchange activity"/>
    <property type="evidence" value="ECO:0007669"/>
    <property type="project" value="UniProtKB-KW"/>
</dbReference>
<evidence type="ECO:0000256" key="6">
    <source>
        <dbReference type="PIRSR" id="PIRSR606118-50"/>
    </source>
</evidence>
<dbReference type="Gene3D" id="1.10.10.60">
    <property type="entry name" value="Homeodomain-like"/>
    <property type="match status" value="1"/>
</dbReference>
<dbReference type="CDD" id="cd03768">
    <property type="entry name" value="SR_ResInv"/>
    <property type="match status" value="1"/>
</dbReference>
<feature type="domain" description="Resolvase/invertase-type recombinase catalytic" evidence="7">
    <location>
        <begin position="24"/>
        <end position="158"/>
    </location>
</feature>
<dbReference type="InterPro" id="IPR036162">
    <property type="entry name" value="Resolvase-like_N_sf"/>
</dbReference>
<dbReference type="GO" id="GO:0015074">
    <property type="term" value="P:DNA integration"/>
    <property type="evidence" value="ECO:0007669"/>
    <property type="project" value="UniProtKB-KW"/>
</dbReference>
<dbReference type="EMBL" id="JSUQ01000035">
    <property type="protein sequence ID" value="KHQ49932.1"/>
    <property type="molecule type" value="Genomic_DNA"/>
</dbReference>
<dbReference type="Gene3D" id="3.40.50.1390">
    <property type="entry name" value="Resolvase, N-terminal catalytic domain"/>
    <property type="match status" value="1"/>
</dbReference>
<keyword evidence="5" id="KW-0233">DNA recombination</keyword>
<dbReference type="SUPFAM" id="SSF53041">
    <property type="entry name" value="Resolvase-like"/>
    <property type="match status" value="1"/>
</dbReference>
<name>A0A0B3RQ49_9RHOB</name>
<evidence type="ECO:0000256" key="4">
    <source>
        <dbReference type="ARBA" id="ARBA00023125"/>
    </source>
</evidence>
<evidence type="ECO:0000256" key="1">
    <source>
        <dbReference type="ARBA" id="ARBA00009913"/>
    </source>
</evidence>
<keyword evidence="9" id="KW-1185">Reference proteome</keyword>
<keyword evidence="2" id="KW-0229">DNA integration</keyword>
<evidence type="ECO:0000313" key="9">
    <source>
        <dbReference type="Proteomes" id="UP000030960"/>
    </source>
</evidence>
<gene>
    <name evidence="8" type="ORF">OA50_05509</name>
</gene>
<evidence type="ECO:0000259" key="7">
    <source>
        <dbReference type="PROSITE" id="PS51736"/>
    </source>
</evidence>
<dbReference type="PATRIC" id="fig|1515334.3.peg.5510"/>
<dbReference type="PROSITE" id="PS51736">
    <property type="entry name" value="RECOMBINASES_3"/>
    <property type="match status" value="1"/>
</dbReference>
<evidence type="ECO:0000256" key="5">
    <source>
        <dbReference type="ARBA" id="ARBA00023172"/>
    </source>
</evidence>
<dbReference type="FunFam" id="3.40.50.1390:FF:000001">
    <property type="entry name" value="DNA recombinase"/>
    <property type="match status" value="1"/>
</dbReference>
<keyword evidence="3" id="KW-0230">DNA invertase</keyword>
<comment type="caution">
    <text evidence="8">The sequence shown here is derived from an EMBL/GenBank/DDBJ whole genome shotgun (WGS) entry which is preliminary data.</text>
</comment>
<evidence type="ECO:0000256" key="2">
    <source>
        <dbReference type="ARBA" id="ARBA00022908"/>
    </source>
</evidence>
<sequence length="213" mass="23343">MISACPTQKLPHAEVMSAPSYIGRKIGYMRVSDQDQTESLQRDALQAAGCAVLFCDHGVSGAAVARSGLDDLLAMLRKGDTLVVWKLDRLGRSTLHLLQLLSELRDRGVDFIALTQGIDTTTSIGRMLYGQLAVFAEFEREQISDRTRAGMQAARAQGKHIGRPRIITAEQARACARRLREGSVTLAELARELEVAPQTVARAVHGSARRYID</sequence>
<proteinExistence type="inferred from homology"/>
<dbReference type="PROSITE" id="PS00398">
    <property type="entry name" value="RECOMBINASES_2"/>
    <property type="match status" value="1"/>
</dbReference>
<dbReference type="GO" id="GO:0003677">
    <property type="term" value="F:DNA binding"/>
    <property type="evidence" value="ECO:0007669"/>
    <property type="project" value="UniProtKB-KW"/>
</dbReference>
<protein>
    <submittedName>
        <fullName evidence="8">Recombinase</fullName>
    </submittedName>
</protein>
<dbReference type="InterPro" id="IPR006119">
    <property type="entry name" value="Resolv_N"/>
</dbReference>
<dbReference type="PANTHER" id="PTHR30461">
    <property type="entry name" value="DNA-INVERTASE FROM LAMBDOID PROPHAGE"/>
    <property type="match status" value="1"/>
</dbReference>
<dbReference type="SMART" id="SM00857">
    <property type="entry name" value="Resolvase"/>
    <property type="match status" value="1"/>
</dbReference>
<accession>A0A0B3RQ49</accession>
<reference evidence="8 9" key="1">
    <citation type="submission" date="2014-10" db="EMBL/GenBank/DDBJ databases">
        <title>Genome sequence of Ponticoccus sp. strain UMTAT08 isolated from clonal culture of toxic dinoflagellate Alexandrium tamiyavanichii.</title>
        <authorList>
            <person name="Gan H.Y."/>
            <person name="Muhd D.-D."/>
            <person name="Mohd Noor M.E."/>
            <person name="Yeong Y.S."/>
            <person name="Usup G."/>
        </authorList>
    </citation>
    <scope>NUCLEOTIDE SEQUENCE [LARGE SCALE GENOMIC DNA]</scope>
    <source>
        <strain evidence="8 9">UMTAT08</strain>
    </source>
</reference>
<evidence type="ECO:0000313" key="8">
    <source>
        <dbReference type="EMBL" id="KHQ49932.1"/>
    </source>
</evidence>
<dbReference type="InterPro" id="IPR006118">
    <property type="entry name" value="Recombinase_CS"/>
</dbReference>
<dbReference type="InterPro" id="IPR050639">
    <property type="entry name" value="SSR_resolvase"/>
</dbReference>
<dbReference type="AlphaFoldDB" id="A0A0B3RQ49"/>
<comment type="similarity">
    <text evidence="1">Belongs to the site-specific recombinase resolvase family.</text>
</comment>
<dbReference type="Proteomes" id="UP000030960">
    <property type="component" value="Unassembled WGS sequence"/>
</dbReference>
<organism evidence="8 9">
    <name type="scientific">Mameliella alba</name>
    <dbReference type="NCBI Taxonomy" id="561184"/>
    <lineage>
        <taxon>Bacteria</taxon>
        <taxon>Pseudomonadati</taxon>
        <taxon>Pseudomonadota</taxon>
        <taxon>Alphaproteobacteria</taxon>
        <taxon>Rhodobacterales</taxon>
        <taxon>Roseobacteraceae</taxon>
        <taxon>Mameliella</taxon>
    </lineage>
</organism>
<dbReference type="PANTHER" id="PTHR30461:SF2">
    <property type="entry name" value="SERINE RECOMBINASE PINE-RELATED"/>
    <property type="match status" value="1"/>
</dbReference>